<feature type="region of interest" description="Disordered" evidence="1">
    <location>
        <begin position="116"/>
        <end position="213"/>
    </location>
</feature>
<gene>
    <name evidence="2" type="ORF">U2F25_29220</name>
</gene>
<dbReference type="SUPFAM" id="SSF46785">
    <property type="entry name" value="Winged helix' DNA-binding domain"/>
    <property type="match status" value="1"/>
</dbReference>
<evidence type="ECO:0000313" key="3">
    <source>
        <dbReference type="Proteomes" id="UP001290101"/>
    </source>
</evidence>
<name>A0ABU5JM79_9ACTN</name>
<dbReference type="EMBL" id="JAXOTQ010000047">
    <property type="protein sequence ID" value="MDZ5493499.1"/>
    <property type="molecule type" value="Genomic_DNA"/>
</dbReference>
<protein>
    <submittedName>
        <fullName evidence="2">MarR family transcriptional regulator</fullName>
    </submittedName>
</protein>
<accession>A0ABU5JM79</accession>
<sequence>MASGHASGTGTSRDPVDALDQTRRRSVDQCTALNPRTRKDIRMTDTSQETLPAHSAIKVLAALAELGEATAAAVAEVAGLGYSTTTPKLRAWEESGQAERFCTDDGRTLWRLTAAGRAATATSRESGGRTPADPVTPGPTVERETPDEQSRDGDDLSAVDLGDPGTSIDEHTERVGTDLEPATVETTTPTSTETDSAGEPPVGSTPGQETASFDTVDATRVEARPAKTRRTGGSLRGAILDILEAHPDRQYKTGELCKLIDAANAGSGAAKASPGAVVNAATKLVAAGTAMQTVERPATFQLAPASAGR</sequence>
<evidence type="ECO:0000313" key="2">
    <source>
        <dbReference type="EMBL" id="MDZ5493499.1"/>
    </source>
</evidence>
<reference evidence="2 3" key="1">
    <citation type="submission" date="2023-12" db="EMBL/GenBank/DDBJ databases">
        <title>Micromonospora sp. nov., isolated from Atacama Desert.</title>
        <authorList>
            <person name="Carro L."/>
            <person name="Golinska P."/>
            <person name="Klenk H.-P."/>
            <person name="Goodfellow M."/>
        </authorList>
    </citation>
    <scope>NUCLEOTIDE SEQUENCE [LARGE SCALE GENOMIC DNA]</scope>
    <source>
        <strain evidence="2 3">4G53</strain>
    </source>
</reference>
<proteinExistence type="predicted"/>
<dbReference type="RefSeq" id="WP_322443087.1">
    <property type="nucleotide sequence ID" value="NZ_JAXOTQ010000047.1"/>
</dbReference>
<organism evidence="2 3">
    <name type="scientific">Micromonospora sicca</name>
    <dbReference type="NCBI Taxonomy" id="2202420"/>
    <lineage>
        <taxon>Bacteria</taxon>
        <taxon>Bacillati</taxon>
        <taxon>Actinomycetota</taxon>
        <taxon>Actinomycetes</taxon>
        <taxon>Micromonosporales</taxon>
        <taxon>Micromonosporaceae</taxon>
        <taxon>Micromonospora</taxon>
    </lineage>
</organism>
<feature type="compositionally biased region" description="Basic and acidic residues" evidence="1">
    <location>
        <begin position="168"/>
        <end position="177"/>
    </location>
</feature>
<dbReference type="InterPro" id="IPR036388">
    <property type="entry name" value="WH-like_DNA-bd_sf"/>
</dbReference>
<dbReference type="Gene3D" id="1.10.10.10">
    <property type="entry name" value="Winged helix-like DNA-binding domain superfamily/Winged helix DNA-binding domain"/>
    <property type="match status" value="1"/>
</dbReference>
<keyword evidence="3" id="KW-1185">Reference proteome</keyword>
<feature type="compositionally biased region" description="Basic and acidic residues" evidence="1">
    <location>
        <begin position="14"/>
        <end position="27"/>
    </location>
</feature>
<evidence type="ECO:0000256" key="1">
    <source>
        <dbReference type="SAM" id="MobiDB-lite"/>
    </source>
</evidence>
<feature type="compositionally biased region" description="Low complexity" evidence="1">
    <location>
        <begin position="181"/>
        <end position="197"/>
    </location>
</feature>
<feature type="region of interest" description="Disordered" evidence="1">
    <location>
        <begin position="1"/>
        <end position="37"/>
    </location>
</feature>
<feature type="compositionally biased region" description="Basic and acidic residues" evidence="1">
    <location>
        <begin position="141"/>
        <end position="154"/>
    </location>
</feature>
<comment type="caution">
    <text evidence="2">The sequence shown here is derived from an EMBL/GenBank/DDBJ whole genome shotgun (WGS) entry which is preliminary data.</text>
</comment>
<feature type="compositionally biased region" description="Polar residues" evidence="1">
    <location>
        <begin position="1"/>
        <end position="12"/>
    </location>
</feature>
<dbReference type="Proteomes" id="UP001290101">
    <property type="component" value="Unassembled WGS sequence"/>
</dbReference>
<dbReference type="InterPro" id="IPR036390">
    <property type="entry name" value="WH_DNA-bd_sf"/>
</dbReference>